<evidence type="ECO:0000313" key="2">
    <source>
        <dbReference type="EMBL" id="KAK0706320.1"/>
    </source>
</evidence>
<organism evidence="2 3">
    <name type="scientific">Lasiosphaeria miniovina</name>
    <dbReference type="NCBI Taxonomy" id="1954250"/>
    <lineage>
        <taxon>Eukaryota</taxon>
        <taxon>Fungi</taxon>
        <taxon>Dikarya</taxon>
        <taxon>Ascomycota</taxon>
        <taxon>Pezizomycotina</taxon>
        <taxon>Sordariomycetes</taxon>
        <taxon>Sordariomycetidae</taxon>
        <taxon>Sordariales</taxon>
        <taxon>Lasiosphaeriaceae</taxon>
        <taxon>Lasiosphaeria</taxon>
    </lineage>
</organism>
<proteinExistence type="predicted"/>
<reference evidence="2" key="1">
    <citation type="submission" date="2023-06" db="EMBL/GenBank/DDBJ databases">
        <title>Genome-scale phylogeny and comparative genomics of the fungal order Sordariales.</title>
        <authorList>
            <consortium name="Lawrence Berkeley National Laboratory"/>
            <person name="Hensen N."/>
            <person name="Bonometti L."/>
            <person name="Westerberg I."/>
            <person name="Brannstrom I.O."/>
            <person name="Guillou S."/>
            <person name="Cros-Aarteil S."/>
            <person name="Calhoun S."/>
            <person name="Haridas S."/>
            <person name="Kuo A."/>
            <person name="Mondo S."/>
            <person name="Pangilinan J."/>
            <person name="Riley R."/>
            <person name="LaButti K."/>
            <person name="Andreopoulos B."/>
            <person name="Lipzen A."/>
            <person name="Chen C."/>
            <person name="Yanf M."/>
            <person name="Daum C."/>
            <person name="Ng V."/>
            <person name="Clum A."/>
            <person name="Steindorff A."/>
            <person name="Ohm R."/>
            <person name="Martin F."/>
            <person name="Silar P."/>
            <person name="Natvig D."/>
            <person name="Lalanne C."/>
            <person name="Gautier V."/>
            <person name="Ament-velasquez S.L."/>
            <person name="Kruys A."/>
            <person name="Hutchinson M.I."/>
            <person name="Powell A.J."/>
            <person name="Barry K."/>
            <person name="Miller A.N."/>
            <person name="Grigoriev I.V."/>
            <person name="Debuchy R."/>
            <person name="Gladieux P."/>
            <person name="Thoren M.H."/>
            <person name="Johannesson H."/>
        </authorList>
    </citation>
    <scope>NUCLEOTIDE SEQUENCE</scope>
    <source>
        <strain evidence="2">SMH2392-1A</strain>
    </source>
</reference>
<protein>
    <submittedName>
        <fullName evidence="2">Heterokaryon incompatibility protein-domain-containing protein</fullName>
    </submittedName>
</protein>
<feature type="non-terminal residue" evidence="2">
    <location>
        <position position="286"/>
    </location>
</feature>
<accession>A0AA39ZZA3</accession>
<dbReference type="EMBL" id="JAUIRO010000007">
    <property type="protein sequence ID" value="KAK0706320.1"/>
    <property type="molecule type" value="Genomic_DNA"/>
</dbReference>
<gene>
    <name evidence="2" type="ORF">B0T26DRAFT_656962</name>
</gene>
<dbReference type="PANTHER" id="PTHR33112:SF16">
    <property type="entry name" value="HETEROKARYON INCOMPATIBILITY DOMAIN-CONTAINING PROTEIN"/>
    <property type="match status" value="1"/>
</dbReference>
<dbReference type="AlphaFoldDB" id="A0AA39ZZA3"/>
<evidence type="ECO:0000313" key="3">
    <source>
        <dbReference type="Proteomes" id="UP001172101"/>
    </source>
</evidence>
<comment type="caution">
    <text evidence="2">The sequence shown here is derived from an EMBL/GenBank/DDBJ whole genome shotgun (WGS) entry which is preliminary data.</text>
</comment>
<dbReference type="Proteomes" id="UP001172101">
    <property type="component" value="Unassembled WGS sequence"/>
</dbReference>
<dbReference type="GeneID" id="85322016"/>
<sequence>PARFLDLGTNGDESTVSLACSTQTGALISPIRYVALSHCWGSSARPPLKTTKANLASHMQVIPTAALSRTFTDAIQVTRALGIRYLWIDSLCIIQDDDAIWAAEAVKMASVYRRSYFTIAATSSLSGDGGLSLDGSDPDALIHVKFDGSPQQEGVEACSIRYPVASPRAIWNAPLSEIAWVIQEQVLSARLVHFTEHQMYYQCRVGMESEDGTVRYPDISKYSSRLLTFPSDRVAAIAGLVKYYQDTTGGTPVLGCWEETLWYDFGWNVELDGRSQNLAGCRAPTK</sequence>
<dbReference type="PANTHER" id="PTHR33112">
    <property type="entry name" value="DOMAIN PROTEIN, PUTATIVE-RELATED"/>
    <property type="match status" value="1"/>
</dbReference>
<dbReference type="InterPro" id="IPR010730">
    <property type="entry name" value="HET"/>
</dbReference>
<feature type="domain" description="Heterokaryon incompatibility" evidence="1">
    <location>
        <begin position="33"/>
        <end position="184"/>
    </location>
</feature>
<keyword evidence="3" id="KW-1185">Reference proteome</keyword>
<dbReference type="RefSeq" id="XP_060291414.1">
    <property type="nucleotide sequence ID" value="XM_060438746.1"/>
</dbReference>
<name>A0AA39ZZA3_9PEZI</name>
<evidence type="ECO:0000259" key="1">
    <source>
        <dbReference type="Pfam" id="PF06985"/>
    </source>
</evidence>
<dbReference type="Pfam" id="PF06985">
    <property type="entry name" value="HET"/>
    <property type="match status" value="1"/>
</dbReference>